<evidence type="ECO:0000256" key="3">
    <source>
        <dbReference type="ARBA" id="ARBA00047960"/>
    </source>
</evidence>
<dbReference type="PROSITE" id="PS50405">
    <property type="entry name" value="GST_CTER"/>
    <property type="match status" value="1"/>
</dbReference>
<dbReference type="GO" id="GO:0005737">
    <property type="term" value="C:cytoplasm"/>
    <property type="evidence" value="ECO:0007669"/>
    <property type="project" value="UniProtKB-ARBA"/>
</dbReference>
<dbReference type="EC" id="2.5.1.18" evidence="1"/>
<protein>
    <recommendedName>
        <fullName evidence="1">glutathione transferase</fullName>
        <ecNumber evidence="1">2.5.1.18</ecNumber>
    </recommendedName>
</protein>
<evidence type="ECO:0000313" key="7">
    <source>
        <dbReference type="EMBL" id="MBB4006272.1"/>
    </source>
</evidence>
<dbReference type="EMBL" id="JACIED010000001">
    <property type="protein sequence ID" value="MBB4006272.1"/>
    <property type="molecule type" value="Genomic_DNA"/>
</dbReference>
<comment type="catalytic activity">
    <reaction evidence="3">
        <text>RX + glutathione = an S-substituted glutathione + a halide anion + H(+)</text>
        <dbReference type="Rhea" id="RHEA:16437"/>
        <dbReference type="ChEBI" id="CHEBI:15378"/>
        <dbReference type="ChEBI" id="CHEBI:16042"/>
        <dbReference type="ChEBI" id="CHEBI:17792"/>
        <dbReference type="ChEBI" id="CHEBI:57925"/>
        <dbReference type="ChEBI" id="CHEBI:90779"/>
        <dbReference type="EC" id="2.5.1.18"/>
    </reaction>
</comment>
<evidence type="ECO:0000259" key="5">
    <source>
        <dbReference type="PROSITE" id="PS50404"/>
    </source>
</evidence>
<dbReference type="Pfam" id="PF00043">
    <property type="entry name" value="GST_C"/>
    <property type="match status" value="1"/>
</dbReference>
<reference evidence="7 8" key="1">
    <citation type="submission" date="2020-08" db="EMBL/GenBank/DDBJ databases">
        <title>Genomic Encyclopedia of Type Strains, Phase IV (KMG-IV): sequencing the most valuable type-strain genomes for metagenomic binning, comparative biology and taxonomic classification.</title>
        <authorList>
            <person name="Goeker M."/>
        </authorList>
    </citation>
    <scope>NUCLEOTIDE SEQUENCE [LARGE SCALE GENOMIC DNA]</scope>
    <source>
        <strain evidence="7 8">DSM 100021</strain>
    </source>
</reference>
<dbReference type="SFLD" id="SFLDG01150">
    <property type="entry name" value="Main.1:_Beta-like"/>
    <property type="match status" value="1"/>
</dbReference>
<evidence type="ECO:0000259" key="6">
    <source>
        <dbReference type="PROSITE" id="PS50405"/>
    </source>
</evidence>
<evidence type="ECO:0000256" key="2">
    <source>
        <dbReference type="ARBA" id="ARBA00022679"/>
    </source>
</evidence>
<dbReference type="AlphaFoldDB" id="A0A7W6MSL6"/>
<keyword evidence="2 7" id="KW-0808">Transferase</keyword>
<organism evidence="7 8">
    <name type="scientific">Allorhizobium taibaishanense</name>
    <dbReference type="NCBI Taxonomy" id="887144"/>
    <lineage>
        <taxon>Bacteria</taxon>
        <taxon>Pseudomonadati</taxon>
        <taxon>Pseudomonadota</taxon>
        <taxon>Alphaproteobacteria</taxon>
        <taxon>Hyphomicrobiales</taxon>
        <taxon>Rhizobiaceae</taxon>
        <taxon>Rhizobium/Agrobacterium group</taxon>
        <taxon>Allorhizobium</taxon>
    </lineage>
</organism>
<dbReference type="CDD" id="cd03046">
    <property type="entry name" value="GST_N_GTT1_like"/>
    <property type="match status" value="1"/>
</dbReference>
<dbReference type="InterPro" id="IPR040079">
    <property type="entry name" value="Glutathione_S-Trfase"/>
</dbReference>
<dbReference type="PANTHER" id="PTHR44051:SF9">
    <property type="entry name" value="GLUTATHIONE S-TRANSFERASE 1"/>
    <property type="match status" value="1"/>
</dbReference>
<dbReference type="SFLD" id="SFLDG00358">
    <property type="entry name" value="Main_(cytGST)"/>
    <property type="match status" value="1"/>
</dbReference>
<dbReference type="Pfam" id="PF02798">
    <property type="entry name" value="GST_N"/>
    <property type="match status" value="1"/>
</dbReference>
<dbReference type="Gene3D" id="3.40.30.10">
    <property type="entry name" value="Glutaredoxin"/>
    <property type="match status" value="1"/>
</dbReference>
<dbReference type="GO" id="GO:0004601">
    <property type="term" value="F:peroxidase activity"/>
    <property type="evidence" value="ECO:0007669"/>
    <property type="project" value="UniProtKB-ARBA"/>
</dbReference>
<dbReference type="Gene3D" id="1.20.1050.10">
    <property type="match status" value="1"/>
</dbReference>
<gene>
    <name evidence="7" type="ORF">GGQ71_000508</name>
</gene>
<dbReference type="SFLD" id="SFLDS00019">
    <property type="entry name" value="Glutathione_Transferase_(cytos"/>
    <property type="match status" value="1"/>
</dbReference>
<feature type="domain" description="GST N-terminal" evidence="5">
    <location>
        <begin position="1"/>
        <end position="82"/>
    </location>
</feature>
<dbReference type="PANTHER" id="PTHR44051">
    <property type="entry name" value="GLUTATHIONE S-TRANSFERASE-RELATED"/>
    <property type="match status" value="1"/>
</dbReference>
<dbReference type="PROSITE" id="PS50404">
    <property type="entry name" value="GST_NTER"/>
    <property type="match status" value="1"/>
</dbReference>
<dbReference type="InterPro" id="IPR036249">
    <property type="entry name" value="Thioredoxin-like_sf"/>
</dbReference>
<dbReference type="GO" id="GO:0004364">
    <property type="term" value="F:glutathione transferase activity"/>
    <property type="evidence" value="ECO:0007669"/>
    <property type="project" value="UniProtKB-EC"/>
</dbReference>
<name>A0A7W6MSL6_9HYPH</name>
<sequence length="227" mass="25946">MRMITVHYLEHSRAHRILWLLEELGVPYDMKTYKRLPDMRAPEALKAVHPLGKSPVIEDRGRIIAESGAIIEYLIDTYGSTEKAPALRPSPQSEAFERYRYWSYYAEGSAMPILFIKLIFSRVHKQAPFLLRGLARRICDGISASFADPQIREHLAFWQAELKRTGYFAGNDFTAADIAMSFPVEAALSVPGDTGDISVLREYIEKIRSRPAYQRALERGAYRFSKT</sequence>
<dbReference type="InterPro" id="IPR010987">
    <property type="entry name" value="Glutathione-S-Trfase_C-like"/>
</dbReference>
<proteinExistence type="inferred from homology"/>
<evidence type="ECO:0000256" key="1">
    <source>
        <dbReference type="ARBA" id="ARBA00012452"/>
    </source>
</evidence>
<dbReference type="InterPro" id="IPR036282">
    <property type="entry name" value="Glutathione-S-Trfase_C_sf"/>
</dbReference>
<dbReference type="FunFam" id="3.40.30.10:FF:000156">
    <property type="entry name" value="Glutathione S-transferase 1"/>
    <property type="match status" value="1"/>
</dbReference>
<dbReference type="SUPFAM" id="SSF47616">
    <property type="entry name" value="GST C-terminal domain-like"/>
    <property type="match status" value="1"/>
</dbReference>
<dbReference type="CDD" id="cd03189">
    <property type="entry name" value="GST_C_GTT1_like"/>
    <property type="match status" value="1"/>
</dbReference>
<dbReference type="SUPFAM" id="SSF52833">
    <property type="entry name" value="Thioredoxin-like"/>
    <property type="match status" value="1"/>
</dbReference>
<comment type="caution">
    <text evidence="7">The sequence shown here is derived from an EMBL/GenBank/DDBJ whole genome shotgun (WGS) entry which is preliminary data.</text>
</comment>
<evidence type="ECO:0000313" key="8">
    <source>
        <dbReference type="Proteomes" id="UP000544107"/>
    </source>
</evidence>
<dbReference type="Proteomes" id="UP000544107">
    <property type="component" value="Unassembled WGS sequence"/>
</dbReference>
<accession>A0A7W6MSL6</accession>
<evidence type="ECO:0000256" key="4">
    <source>
        <dbReference type="RuleBase" id="RU003494"/>
    </source>
</evidence>
<feature type="domain" description="GST C-terminal" evidence="6">
    <location>
        <begin position="92"/>
        <end position="227"/>
    </location>
</feature>
<dbReference type="InterPro" id="IPR004045">
    <property type="entry name" value="Glutathione_S-Trfase_N"/>
</dbReference>
<comment type="similarity">
    <text evidence="4">Belongs to the GST superfamily.</text>
</comment>
<dbReference type="InterPro" id="IPR004046">
    <property type="entry name" value="GST_C"/>
</dbReference>